<dbReference type="GO" id="GO:0005789">
    <property type="term" value="C:endoplasmic reticulum membrane"/>
    <property type="evidence" value="ECO:0007669"/>
    <property type="project" value="TreeGrafter"/>
</dbReference>
<keyword evidence="5" id="KW-1185">Reference proteome</keyword>
<name>A0A8D0FYV3_STROC</name>
<evidence type="ECO:0000256" key="1">
    <source>
        <dbReference type="ARBA" id="ARBA00023054"/>
    </source>
</evidence>
<feature type="coiled-coil region" evidence="2">
    <location>
        <begin position="94"/>
        <end position="128"/>
    </location>
</feature>
<reference evidence="4" key="1">
    <citation type="submission" date="2025-08" db="UniProtKB">
        <authorList>
            <consortium name="Ensembl"/>
        </authorList>
    </citation>
    <scope>IDENTIFICATION</scope>
</reference>
<evidence type="ECO:0000256" key="2">
    <source>
        <dbReference type="SAM" id="Coils"/>
    </source>
</evidence>
<dbReference type="Ensembl" id="ENSSOCT00000022897.1">
    <property type="protein sequence ID" value="ENSSOCP00000022343.1"/>
    <property type="gene ID" value="ENSSOCG00000016474.1"/>
</dbReference>
<proteinExistence type="predicted"/>
<sequence length="255" mass="29040">MAAGGRGDALDVATASLWLGLRESAQRYCGLALEGARRAVASLPEDMRPGPDLYGFPWEIVICAGIVGAFTVLLFLYRSYQSVSVHITYRYEMHERLNKSNLELNQEIENLEKELEEEKSKQSENDNLAKSTLKVYEINTERLKTSVQDAVDENCHLQESEKQLLQEAEGWGERFSELNEQTKMFESSKADIEEVLKNKESQVKSLTQYLLKMKDWSSAIRDDDDTEDNHWDTDIKGETENGEHLGMICIASHLK</sequence>
<evidence type="ECO:0000256" key="3">
    <source>
        <dbReference type="SAM" id="Phobius"/>
    </source>
</evidence>
<dbReference type="AlphaFoldDB" id="A0A8D0FYV3"/>
<dbReference type="GO" id="GO:0006888">
    <property type="term" value="P:endoplasmic reticulum to Golgi vesicle-mediated transport"/>
    <property type="evidence" value="ECO:0007669"/>
    <property type="project" value="TreeGrafter"/>
</dbReference>
<dbReference type="PANTHER" id="PTHR23158:SF38">
    <property type="entry name" value="MELANOMA INHIBITORY ACTIVITY PROTEIN 2"/>
    <property type="match status" value="1"/>
</dbReference>
<dbReference type="PANTHER" id="PTHR23158">
    <property type="entry name" value="MELANOMA INHIBITORY ACTIVITY-RELATED"/>
    <property type="match status" value="1"/>
</dbReference>
<dbReference type="Proteomes" id="UP000694551">
    <property type="component" value="Unplaced"/>
</dbReference>
<reference evidence="4" key="2">
    <citation type="submission" date="2025-09" db="UniProtKB">
        <authorList>
            <consortium name="Ensembl"/>
        </authorList>
    </citation>
    <scope>IDENTIFICATION</scope>
</reference>
<protein>
    <submittedName>
        <fullName evidence="4">Uncharacterized protein</fullName>
    </submittedName>
</protein>
<organism evidence="4 5">
    <name type="scientific">Strix occidentalis caurina</name>
    <name type="common">northern spotted owl</name>
    <dbReference type="NCBI Taxonomy" id="311401"/>
    <lineage>
        <taxon>Eukaryota</taxon>
        <taxon>Metazoa</taxon>
        <taxon>Chordata</taxon>
        <taxon>Craniata</taxon>
        <taxon>Vertebrata</taxon>
        <taxon>Euteleostomi</taxon>
        <taxon>Archelosauria</taxon>
        <taxon>Archosauria</taxon>
        <taxon>Dinosauria</taxon>
        <taxon>Saurischia</taxon>
        <taxon>Theropoda</taxon>
        <taxon>Coelurosauria</taxon>
        <taxon>Aves</taxon>
        <taxon>Neognathae</taxon>
        <taxon>Neoaves</taxon>
        <taxon>Telluraves</taxon>
        <taxon>Strigiformes</taxon>
        <taxon>Strigidae</taxon>
        <taxon>Strix</taxon>
    </lineage>
</organism>
<feature type="transmembrane region" description="Helical" evidence="3">
    <location>
        <begin position="56"/>
        <end position="77"/>
    </location>
</feature>
<dbReference type="GO" id="GO:0070971">
    <property type="term" value="C:endoplasmic reticulum exit site"/>
    <property type="evidence" value="ECO:0007669"/>
    <property type="project" value="TreeGrafter"/>
</dbReference>
<keyword evidence="3" id="KW-0472">Membrane</keyword>
<dbReference type="GO" id="GO:0035459">
    <property type="term" value="P:vesicle cargo loading"/>
    <property type="evidence" value="ECO:0007669"/>
    <property type="project" value="TreeGrafter"/>
</dbReference>
<evidence type="ECO:0000313" key="5">
    <source>
        <dbReference type="Proteomes" id="UP000694551"/>
    </source>
</evidence>
<keyword evidence="3" id="KW-1133">Transmembrane helix</keyword>
<evidence type="ECO:0000313" key="4">
    <source>
        <dbReference type="Ensembl" id="ENSSOCP00000022343.1"/>
    </source>
</evidence>
<accession>A0A8D0FYV3</accession>
<dbReference type="GO" id="GO:0009306">
    <property type="term" value="P:protein secretion"/>
    <property type="evidence" value="ECO:0007669"/>
    <property type="project" value="TreeGrafter"/>
</dbReference>
<keyword evidence="1 2" id="KW-0175">Coiled coil</keyword>
<dbReference type="InterPro" id="IPR051500">
    <property type="entry name" value="cTAGE_MIA/OTOR"/>
</dbReference>
<keyword evidence="3" id="KW-0812">Transmembrane</keyword>